<dbReference type="InterPro" id="IPR015424">
    <property type="entry name" value="PyrdxlP-dep_Trfase"/>
</dbReference>
<evidence type="ECO:0000256" key="4">
    <source>
        <dbReference type="ARBA" id="ARBA00050776"/>
    </source>
</evidence>
<evidence type="ECO:0000256" key="1">
    <source>
        <dbReference type="ARBA" id="ARBA00001933"/>
    </source>
</evidence>
<protein>
    <submittedName>
        <fullName evidence="7">Aminotransferase class V-fold PLP-dependent enzyme</fullName>
    </submittedName>
</protein>
<accession>A0A7V5UG00</accession>
<comment type="catalytic activity">
    <reaction evidence="4">
        <text>(sulfur carrier)-H + L-cysteine = (sulfur carrier)-SH + L-alanine</text>
        <dbReference type="Rhea" id="RHEA:43892"/>
        <dbReference type="Rhea" id="RHEA-COMP:14737"/>
        <dbReference type="Rhea" id="RHEA-COMP:14739"/>
        <dbReference type="ChEBI" id="CHEBI:29917"/>
        <dbReference type="ChEBI" id="CHEBI:35235"/>
        <dbReference type="ChEBI" id="CHEBI:57972"/>
        <dbReference type="ChEBI" id="CHEBI:64428"/>
        <dbReference type="EC" id="2.8.1.7"/>
    </reaction>
</comment>
<dbReference type="PANTHER" id="PTHR43586">
    <property type="entry name" value="CYSTEINE DESULFURASE"/>
    <property type="match status" value="1"/>
</dbReference>
<dbReference type="GO" id="GO:0008483">
    <property type="term" value="F:transaminase activity"/>
    <property type="evidence" value="ECO:0007669"/>
    <property type="project" value="UniProtKB-KW"/>
</dbReference>
<gene>
    <name evidence="7" type="ORF">ENJ89_11755</name>
</gene>
<evidence type="ECO:0000259" key="6">
    <source>
        <dbReference type="Pfam" id="PF00266"/>
    </source>
</evidence>
<keyword evidence="7" id="KW-0808">Transferase</keyword>
<evidence type="ECO:0000256" key="2">
    <source>
        <dbReference type="ARBA" id="ARBA00010447"/>
    </source>
</evidence>
<dbReference type="Gene3D" id="3.90.1150.10">
    <property type="entry name" value="Aspartate Aminotransferase, domain 1"/>
    <property type="match status" value="1"/>
</dbReference>
<comment type="caution">
    <text evidence="7">The sequence shown here is derived from an EMBL/GenBank/DDBJ whole genome shotgun (WGS) entry which is preliminary data.</text>
</comment>
<reference evidence="7" key="1">
    <citation type="journal article" date="2020" name="mSystems">
        <title>Genome- and Community-Level Interaction Insights into Carbon Utilization and Element Cycling Functions of Hydrothermarchaeota in Hydrothermal Sediment.</title>
        <authorList>
            <person name="Zhou Z."/>
            <person name="Liu Y."/>
            <person name="Xu W."/>
            <person name="Pan J."/>
            <person name="Luo Z.H."/>
            <person name="Li M."/>
        </authorList>
    </citation>
    <scope>NUCLEOTIDE SEQUENCE [LARGE SCALE GENOMIC DNA]</scope>
    <source>
        <strain evidence="7">HyVt-527</strain>
    </source>
</reference>
<comment type="similarity">
    <text evidence="2">Belongs to the class-V pyridoxal-phosphate-dependent aminotransferase family. Csd subfamily.</text>
</comment>
<dbReference type="AlphaFoldDB" id="A0A7V5UG00"/>
<evidence type="ECO:0000256" key="5">
    <source>
        <dbReference type="RuleBase" id="RU004504"/>
    </source>
</evidence>
<dbReference type="PANTHER" id="PTHR43586:SF8">
    <property type="entry name" value="CYSTEINE DESULFURASE 1, CHLOROPLASTIC"/>
    <property type="match status" value="1"/>
</dbReference>
<dbReference type="InterPro" id="IPR020578">
    <property type="entry name" value="Aminotrans_V_PyrdxlP_BS"/>
</dbReference>
<proteinExistence type="inferred from homology"/>
<comment type="cofactor">
    <cofactor evidence="1 5">
        <name>pyridoxal 5'-phosphate</name>
        <dbReference type="ChEBI" id="CHEBI:597326"/>
    </cofactor>
</comment>
<evidence type="ECO:0000256" key="3">
    <source>
        <dbReference type="ARBA" id="ARBA00022898"/>
    </source>
</evidence>
<name>A0A7V5UG00_CALAY</name>
<dbReference type="GO" id="GO:0031071">
    <property type="term" value="F:cysteine desulfurase activity"/>
    <property type="evidence" value="ECO:0007669"/>
    <property type="project" value="UniProtKB-EC"/>
</dbReference>
<dbReference type="InterPro" id="IPR000192">
    <property type="entry name" value="Aminotrans_V_dom"/>
</dbReference>
<sequence>MAEQKQSSLSIENAKEFLVGYDRQVPLLDGRMQRYVNFDNAASTPTLKPVLDAINEFMPWYSSIHRGTGFKSQLSTHIYEYSRDVVRRFCNIHDAEHTIIFGKNSTEAINKLARRIPLEDDSVIFTTRMEHHSNDLPWRMRAKKVVHLDVDGTGRLDMDHLKQKLTEYRGRVRLVAVTGASNVTGYINPIKEIARLAHEAGAEIMVDAAQLAPHRPLDMGKQDDPEHIDYLAFSAHKIYAPFGLGVLVANRTAFEDGEPDMVGGGTISIVSMDHIFWADVPEKEEAGTPNVVGAVALAKSLQVMMELGMDKVAQHEARLTAYALKKMKQIPGMIIYGSADEKDVDSRLGVISFNLQGIPHALVASVLNYEYGIGVRNGCFCAHPYIKFLLGVSQDENKKLEERILHHDRSEIPGAVRISFGIYNDESEIDYFIDALTKIAKGEIAGDYALNKETGEYRPGNFELKFDEYFKL</sequence>
<dbReference type="Proteomes" id="UP000886124">
    <property type="component" value="Unassembled WGS sequence"/>
</dbReference>
<dbReference type="Gene3D" id="3.40.640.10">
    <property type="entry name" value="Type I PLP-dependent aspartate aminotransferase-like (Major domain)"/>
    <property type="match status" value="1"/>
</dbReference>
<dbReference type="PROSITE" id="PS00595">
    <property type="entry name" value="AA_TRANSFER_CLASS_5"/>
    <property type="match status" value="1"/>
</dbReference>
<dbReference type="Pfam" id="PF00266">
    <property type="entry name" value="Aminotran_5"/>
    <property type="match status" value="1"/>
</dbReference>
<dbReference type="SUPFAM" id="SSF53383">
    <property type="entry name" value="PLP-dependent transferases"/>
    <property type="match status" value="1"/>
</dbReference>
<organism evidence="7">
    <name type="scientific">Caldithrix abyssi</name>
    <dbReference type="NCBI Taxonomy" id="187145"/>
    <lineage>
        <taxon>Bacteria</taxon>
        <taxon>Pseudomonadati</taxon>
        <taxon>Calditrichota</taxon>
        <taxon>Calditrichia</taxon>
        <taxon>Calditrichales</taxon>
        <taxon>Calditrichaceae</taxon>
        <taxon>Caldithrix</taxon>
    </lineage>
</organism>
<feature type="domain" description="Aminotransferase class V" evidence="6">
    <location>
        <begin position="36"/>
        <end position="432"/>
    </location>
</feature>
<dbReference type="InterPro" id="IPR015421">
    <property type="entry name" value="PyrdxlP-dep_Trfase_major"/>
</dbReference>
<keyword evidence="7" id="KW-0032">Aminotransferase</keyword>
<keyword evidence="3" id="KW-0663">Pyridoxal phosphate</keyword>
<dbReference type="EMBL" id="DROD01000742">
    <property type="protein sequence ID" value="HHJ53863.1"/>
    <property type="molecule type" value="Genomic_DNA"/>
</dbReference>
<evidence type="ECO:0000313" key="7">
    <source>
        <dbReference type="EMBL" id="HHJ53863.1"/>
    </source>
</evidence>
<dbReference type="InterPro" id="IPR015422">
    <property type="entry name" value="PyrdxlP-dep_Trfase_small"/>
</dbReference>